<feature type="region of interest" description="Disordered" evidence="1">
    <location>
        <begin position="159"/>
        <end position="178"/>
    </location>
</feature>
<keyword evidence="3" id="KW-1185">Reference proteome</keyword>
<evidence type="ECO:0000313" key="2">
    <source>
        <dbReference type="EMBL" id="CZR70198.1"/>
    </source>
</evidence>
<evidence type="ECO:0000313" key="3">
    <source>
        <dbReference type="Proteomes" id="UP000184330"/>
    </source>
</evidence>
<dbReference type="Proteomes" id="UP000184330">
    <property type="component" value="Unassembled WGS sequence"/>
</dbReference>
<sequence>MASSPPFSYEAYLNSRKQEIHDRLYSLKNSVSQVHQWLCQYQEPWVTDGQLRYAIKKWQRQEPNRWGALPILTRPSAGNIQGFGGDNMATGRWDHSLYLYPNSAQDSSSMASNVGLNADVFQYQSYGSVSVNPDYFGGNNIDNNLDLGTILGMNYTTDCGEDDSSKNGRDITPAQQGH</sequence>
<accession>A0A1L7XYV0</accession>
<name>A0A1L7XYV0_9HELO</name>
<dbReference type="EMBL" id="FJOG01000107">
    <property type="protein sequence ID" value="CZR70198.1"/>
    <property type="molecule type" value="Genomic_DNA"/>
</dbReference>
<protein>
    <submittedName>
        <fullName evidence="2">Uncharacterized protein</fullName>
    </submittedName>
</protein>
<dbReference type="AlphaFoldDB" id="A0A1L7XYV0"/>
<reference evidence="2 3" key="1">
    <citation type="submission" date="2016-03" db="EMBL/GenBank/DDBJ databases">
        <authorList>
            <person name="Ploux O."/>
        </authorList>
    </citation>
    <scope>NUCLEOTIDE SEQUENCE [LARGE SCALE GENOMIC DNA]</scope>
    <source>
        <strain evidence="2 3">UAMH 11012</strain>
    </source>
</reference>
<dbReference type="OrthoDB" id="10502673at2759"/>
<evidence type="ECO:0000256" key="1">
    <source>
        <dbReference type="SAM" id="MobiDB-lite"/>
    </source>
</evidence>
<organism evidence="2 3">
    <name type="scientific">Phialocephala subalpina</name>
    <dbReference type="NCBI Taxonomy" id="576137"/>
    <lineage>
        <taxon>Eukaryota</taxon>
        <taxon>Fungi</taxon>
        <taxon>Dikarya</taxon>
        <taxon>Ascomycota</taxon>
        <taxon>Pezizomycotina</taxon>
        <taxon>Leotiomycetes</taxon>
        <taxon>Helotiales</taxon>
        <taxon>Mollisiaceae</taxon>
        <taxon>Phialocephala</taxon>
        <taxon>Phialocephala fortinii species complex</taxon>
    </lineage>
</organism>
<gene>
    <name evidence="2" type="ORF">PAC_20099</name>
</gene>
<proteinExistence type="predicted"/>